<sequence length="654" mass="68973">MLEATPGPRLRWVWDDTALRYPLLLERGVRVDRCVDLRLTHTILRASAITSATAFALASPSEWDAPRPAALAPALQSPAPRPPQPDALFDLDFGSTSAPVAPVASAPAPDGPASDGAARASSDGAPSAASEPTPDSARLASQLRNPGGVSPEISGVGSSDPDPGPSDRDTPHPPVSGTSHAGSASTKGTAPRPAPTAAPTPRPAPTAAPALDPLTEHRAQLAAVAAAAPHDAARLRLLLAAESAGALAAAELRHVGIPWRADRHDALLTAALGPRPTRPGERPARLEELLVRIRTALDDPAANPDSPAELVKSLQRAGLRVRTTRQWELERIEHPVIEPLLQYKKLSRLMTANGWAWLDAWIADGRFRPVYLPGGVVTGRWASEGGGALQLPHQVRSAVVADEGWCFVVADASQLEPRILAALSGDAAMAAAGRGRDLYDGIVASGAIDTRAHAKVGMLGAMYGATQGDGGRMLPRLARAFPAAVSYVETAARAGERGDRVSTRLGRTSPRPADDWLDLQDASRADGAGEHVHTRARTEARSWGRFTRNFVVQGTAAEWALCWLAELRRRLWALPTTTPSAPGADPSDARLEQRPHLAFFLHDEVMIHTPVALAEAVAAEVREAAAAAGRILFPGADVDFPVTVATVNSYDRAK</sequence>
<keyword evidence="6" id="KW-0378">Hydrolase</keyword>
<dbReference type="InterPro" id="IPR043502">
    <property type="entry name" value="DNA/RNA_pol_sf"/>
</dbReference>
<dbReference type="AlphaFoldDB" id="A0A1X9LTU7"/>
<evidence type="ECO:0000313" key="6">
    <source>
        <dbReference type="EMBL" id="ARJ07391.1"/>
    </source>
</evidence>
<dbReference type="NCBIfam" id="NF011538">
    <property type="entry name" value="PRK14975.1-1"/>
    <property type="match status" value="1"/>
</dbReference>
<name>A0A1X9LTU7_9MICO</name>
<dbReference type="InterPro" id="IPR002298">
    <property type="entry name" value="DNA_polymerase_A"/>
</dbReference>
<protein>
    <recommendedName>
        <fullName evidence="1">DNA-directed DNA polymerase</fullName>
        <ecNumber evidence="1">2.7.7.7</ecNumber>
    </recommendedName>
</protein>
<feature type="region of interest" description="Disordered" evidence="4">
    <location>
        <begin position="73"/>
        <end position="210"/>
    </location>
</feature>
<comment type="catalytic activity">
    <reaction evidence="3">
        <text>DNA(n) + a 2'-deoxyribonucleoside 5'-triphosphate = DNA(n+1) + diphosphate</text>
        <dbReference type="Rhea" id="RHEA:22508"/>
        <dbReference type="Rhea" id="RHEA-COMP:17339"/>
        <dbReference type="Rhea" id="RHEA-COMP:17340"/>
        <dbReference type="ChEBI" id="CHEBI:33019"/>
        <dbReference type="ChEBI" id="CHEBI:61560"/>
        <dbReference type="ChEBI" id="CHEBI:173112"/>
        <dbReference type="EC" id="2.7.7.7"/>
    </reaction>
</comment>
<dbReference type="PANTHER" id="PTHR10133:SF27">
    <property type="entry name" value="DNA POLYMERASE NU"/>
    <property type="match status" value="1"/>
</dbReference>
<keyword evidence="2" id="KW-0235">DNA replication</keyword>
<dbReference type="PANTHER" id="PTHR10133">
    <property type="entry name" value="DNA POLYMERASE I"/>
    <property type="match status" value="1"/>
</dbReference>
<dbReference type="InterPro" id="IPR001098">
    <property type="entry name" value="DNA-dir_DNA_pol_A_palm_dom"/>
</dbReference>
<accession>A0A1X9LTU7</accession>
<dbReference type="SUPFAM" id="SSF56672">
    <property type="entry name" value="DNA/RNA polymerases"/>
    <property type="match status" value="1"/>
</dbReference>
<keyword evidence="6" id="KW-0269">Exonuclease</keyword>
<evidence type="ECO:0000256" key="2">
    <source>
        <dbReference type="ARBA" id="ARBA00022705"/>
    </source>
</evidence>
<dbReference type="Proteomes" id="UP000192775">
    <property type="component" value="Chromosome"/>
</dbReference>
<dbReference type="GO" id="GO:0003887">
    <property type="term" value="F:DNA-directed DNA polymerase activity"/>
    <property type="evidence" value="ECO:0007669"/>
    <property type="project" value="UniProtKB-EC"/>
</dbReference>
<proteinExistence type="predicted"/>
<keyword evidence="6" id="KW-0540">Nuclease</keyword>
<dbReference type="Gene3D" id="3.30.70.370">
    <property type="match status" value="1"/>
</dbReference>
<gene>
    <name evidence="6" type="ORF">B5808_13685</name>
</gene>
<dbReference type="Gene3D" id="1.10.150.20">
    <property type="entry name" value="5' to 3' exonuclease, C-terminal subdomain"/>
    <property type="match status" value="1"/>
</dbReference>
<evidence type="ECO:0000259" key="5">
    <source>
        <dbReference type="SMART" id="SM00482"/>
    </source>
</evidence>
<feature type="domain" description="DNA-directed DNA polymerase family A palm" evidence="5">
    <location>
        <begin position="392"/>
        <end position="613"/>
    </location>
</feature>
<feature type="compositionally biased region" description="Polar residues" evidence="4">
    <location>
        <begin position="176"/>
        <end position="188"/>
    </location>
</feature>
<dbReference type="GO" id="GO:0003677">
    <property type="term" value="F:DNA binding"/>
    <property type="evidence" value="ECO:0007669"/>
    <property type="project" value="InterPro"/>
</dbReference>
<evidence type="ECO:0000256" key="4">
    <source>
        <dbReference type="SAM" id="MobiDB-lite"/>
    </source>
</evidence>
<feature type="compositionally biased region" description="Low complexity" evidence="4">
    <location>
        <begin position="97"/>
        <end position="130"/>
    </location>
</feature>
<reference evidence="6 7" key="1">
    <citation type="submission" date="2017-04" db="EMBL/GenBank/DDBJ databases">
        <authorList>
            <person name="Afonso C.L."/>
            <person name="Miller P.J."/>
            <person name="Scott M.A."/>
            <person name="Spackman E."/>
            <person name="Goraichik I."/>
            <person name="Dimitrov K.M."/>
            <person name="Suarez D.L."/>
            <person name="Swayne D.E."/>
        </authorList>
    </citation>
    <scope>NUCLEOTIDE SEQUENCE [LARGE SCALE GENOMIC DNA]</scope>
    <source>
        <strain evidence="7">XA(T)</strain>
    </source>
</reference>
<dbReference type="GO" id="GO:0004527">
    <property type="term" value="F:exonuclease activity"/>
    <property type="evidence" value="ECO:0007669"/>
    <property type="project" value="UniProtKB-KW"/>
</dbReference>
<organism evidence="6 7">
    <name type="scientific">Cnuibacter physcomitrellae</name>
    <dbReference type="NCBI Taxonomy" id="1619308"/>
    <lineage>
        <taxon>Bacteria</taxon>
        <taxon>Bacillati</taxon>
        <taxon>Actinomycetota</taxon>
        <taxon>Actinomycetes</taxon>
        <taxon>Micrococcales</taxon>
        <taxon>Microbacteriaceae</taxon>
        <taxon>Cnuibacter</taxon>
    </lineage>
</organism>
<feature type="compositionally biased region" description="Pro residues" evidence="4">
    <location>
        <begin position="192"/>
        <end position="206"/>
    </location>
</feature>
<dbReference type="CDD" id="cd06444">
    <property type="entry name" value="DNA_pol_A"/>
    <property type="match status" value="1"/>
</dbReference>
<evidence type="ECO:0000256" key="1">
    <source>
        <dbReference type="ARBA" id="ARBA00012417"/>
    </source>
</evidence>
<dbReference type="SMART" id="SM00482">
    <property type="entry name" value="POLAc"/>
    <property type="match status" value="1"/>
</dbReference>
<evidence type="ECO:0000313" key="7">
    <source>
        <dbReference type="Proteomes" id="UP000192775"/>
    </source>
</evidence>
<dbReference type="STRING" id="1619308.B5808_13685"/>
<dbReference type="Pfam" id="PF00476">
    <property type="entry name" value="DNA_pol_A"/>
    <property type="match status" value="1"/>
</dbReference>
<dbReference type="EC" id="2.7.7.7" evidence="1"/>
<dbReference type="GO" id="GO:0006261">
    <property type="term" value="P:DNA-templated DNA replication"/>
    <property type="evidence" value="ECO:0007669"/>
    <property type="project" value="InterPro"/>
</dbReference>
<evidence type="ECO:0000256" key="3">
    <source>
        <dbReference type="ARBA" id="ARBA00049244"/>
    </source>
</evidence>
<dbReference type="KEGG" id="cphy:B5808_13685"/>
<dbReference type="EMBL" id="CP020715">
    <property type="protein sequence ID" value="ARJ07391.1"/>
    <property type="molecule type" value="Genomic_DNA"/>
</dbReference>
<keyword evidence="7" id="KW-1185">Reference proteome</keyword>
<dbReference type="GO" id="GO:0006302">
    <property type="term" value="P:double-strand break repair"/>
    <property type="evidence" value="ECO:0007669"/>
    <property type="project" value="TreeGrafter"/>
</dbReference>